<dbReference type="InterPro" id="IPR011993">
    <property type="entry name" value="PH-like_dom_sf"/>
</dbReference>
<dbReference type="GO" id="GO:0031491">
    <property type="term" value="F:nucleosome binding"/>
    <property type="evidence" value="ECO:0007669"/>
    <property type="project" value="TreeGrafter"/>
</dbReference>
<evidence type="ECO:0000313" key="6">
    <source>
        <dbReference type="EMBL" id="KAF2142659.1"/>
    </source>
</evidence>
<feature type="region of interest" description="Disordered" evidence="4">
    <location>
        <begin position="370"/>
        <end position="465"/>
    </location>
</feature>
<reference evidence="6" key="1">
    <citation type="journal article" date="2020" name="Stud. Mycol.">
        <title>101 Dothideomycetes genomes: a test case for predicting lifestyles and emergence of pathogens.</title>
        <authorList>
            <person name="Haridas S."/>
            <person name="Albert R."/>
            <person name="Binder M."/>
            <person name="Bloem J."/>
            <person name="Labutti K."/>
            <person name="Salamov A."/>
            <person name="Andreopoulos B."/>
            <person name="Baker S."/>
            <person name="Barry K."/>
            <person name="Bills G."/>
            <person name="Bluhm B."/>
            <person name="Cannon C."/>
            <person name="Castanera R."/>
            <person name="Culley D."/>
            <person name="Daum C."/>
            <person name="Ezra D."/>
            <person name="Gonzalez J."/>
            <person name="Henrissat B."/>
            <person name="Kuo A."/>
            <person name="Liang C."/>
            <person name="Lipzen A."/>
            <person name="Lutzoni F."/>
            <person name="Magnuson J."/>
            <person name="Mondo S."/>
            <person name="Nolan M."/>
            <person name="Ohm R."/>
            <person name="Pangilinan J."/>
            <person name="Park H.-J."/>
            <person name="Ramirez L."/>
            <person name="Alfaro M."/>
            <person name="Sun H."/>
            <person name="Tritt A."/>
            <person name="Yoshinaga Y."/>
            <person name="Zwiers L.-H."/>
            <person name="Turgeon B."/>
            <person name="Goodwin S."/>
            <person name="Spatafora J."/>
            <person name="Crous P."/>
            <person name="Grigoriev I."/>
        </authorList>
    </citation>
    <scope>NUCLEOTIDE SEQUENCE</scope>
    <source>
        <strain evidence="6">CBS 121167</strain>
    </source>
</reference>
<name>A0A6A6BER3_9PEZI</name>
<dbReference type="GeneID" id="54303194"/>
<gene>
    <name evidence="6" type="ORF">K452DRAFT_350945</name>
</gene>
<evidence type="ECO:0000256" key="3">
    <source>
        <dbReference type="ARBA" id="ARBA00038654"/>
    </source>
</evidence>
<dbReference type="EMBL" id="ML995484">
    <property type="protein sequence ID" value="KAF2142659.1"/>
    <property type="molecule type" value="Genomic_DNA"/>
</dbReference>
<dbReference type="OrthoDB" id="75754at2759"/>
<dbReference type="InterPro" id="IPR013719">
    <property type="entry name" value="RTT106/SPT16-like_middle_dom"/>
</dbReference>
<comment type="subunit">
    <text evidence="3">Interacts with histones H3 and H4.</text>
</comment>
<dbReference type="Pfam" id="PF08512">
    <property type="entry name" value="Rttp106-like_middle"/>
    <property type="match status" value="1"/>
</dbReference>
<dbReference type="InterPro" id="IPR050454">
    <property type="entry name" value="RTT106/SSRP1_HistChap/FACT"/>
</dbReference>
<dbReference type="PANTHER" id="PTHR45849:SF3">
    <property type="entry name" value="HISTONE CHAPERONE RTT106"/>
    <property type="match status" value="1"/>
</dbReference>
<dbReference type="RefSeq" id="XP_033398371.1">
    <property type="nucleotide sequence ID" value="XM_033545686.1"/>
</dbReference>
<dbReference type="Gene3D" id="2.30.29.30">
    <property type="entry name" value="Pleckstrin-homology domain (PH domain)/Phosphotyrosine-binding domain (PTB)"/>
    <property type="match status" value="1"/>
</dbReference>
<dbReference type="SMART" id="SM01287">
    <property type="entry name" value="Rtt106"/>
    <property type="match status" value="1"/>
</dbReference>
<feature type="region of interest" description="Disordered" evidence="4">
    <location>
        <begin position="1"/>
        <end position="29"/>
    </location>
</feature>
<accession>A0A6A6BER3</accession>
<organism evidence="6 7">
    <name type="scientific">Aplosporella prunicola CBS 121167</name>
    <dbReference type="NCBI Taxonomy" id="1176127"/>
    <lineage>
        <taxon>Eukaryota</taxon>
        <taxon>Fungi</taxon>
        <taxon>Dikarya</taxon>
        <taxon>Ascomycota</taxon>
        <taxon>Pezizomycotina</taxon>
        <taxon>Dothideomycetes</taxon>
        <taxon>Dothideomycetes incertae sedis</taxon>
        <taxon>Botryosphaeriales</taxon>
        <taxon>Aplosporellaceae</taxon>
        <taxon>Aplosporella</taxon>
    </lineage>
</organism>
<evidence type="ECO:0000256" key="1">
    <source>
        <dbReference type="ARBA" id="ARBA00006159"/>
    </source>
</evidence>
<dbReference type="GO" id="GO:0042393">
    <property type="term" value="F:histone binding"/>
    <property type="evidence" value="ECO:0007669"/>
    <property type="project" value="TreeGrafter"/>
</dbReference>
<sequence>MSAFTAANLPSRPTASAPESKAPPSVPAIDDALVDVPELKKRVYSAIEEDPAQQPLFSDLSAYILKLRNAQHGSNGTAASNTEPASKKRKIEGGETTNAAHNGATNNGAWADAGVSADYVVPDTSFAVPQRKKFALEIMADGLRARTAGQGAVEFGIGFADIEQIFCLPVPEKAKRQWSFVVVPRTNDGLTAAAEGAPQHEQIVWTFQEPTAKEVEKGAQATYEPLVERLNACLKPHRKSIVFPTKEEFQSAIPQSHRKGEPGFHVKAHRGSKEGYLFFTNVGIIFGFKKPLLYFSFAAIESISYTSVLQRTFNLNVTTAAAEPEQKVQEIEFSMLDQADYGGIDEYVRTHGLNDASMAAQRRAQKYNVNGQEGAGGAEGVEADEEDGETELQKAERMLEDEEDEDEEDYDPGSEGESEGSGSSSEEESEDDEDEEEGGSGAEDANLVAAELGSEAEDVELSDAE</sequence>
<feature type="compositionally biased region" description="Acidic residues" evidence="4">
    <location>
        <begin position="381"/>
        <end position="390"/>
    </location>
</feature>
<proteinExistence type="inferred from homology"/>
<evidence type="ECO:0000313" key="7">
    <source>
        <dbReference type="Proteomes" id="UP000799438"/>
    </source>
</evidence>
<feature type="compositionally biased region" description="Acidic residues" evidence="4">
    <location>
        <begin position="399"/>
        <end position="418"/>
    </location>
</feature>
<dbReference type="AlphaFoldDB" id="A0A6A6BER3"/>
<dbReference type="SUPFAM" id="SSF50729">
    <property type="entry name" value="PH domain-like"/>
    <property type="match status" value="1"/>
</dbReference>
<keyword evidence="7" id="KW-1185">Reference proteome</keyword>
<feature type="domain" description="Histone chaperone RTT106/FACT complex subunit SPT16-like middle" evidence="5">
    <location>
        <begin position="263"/>
        <end position="358"/>
    </location>
</feature>
<evidence type="ECO:0000259" key="5">
    <source>
        <dbReference type="SMART" id="SM01287"/>
    </source>
</evidence>
<evidence type="ECO:0000256" key="4">
    <source>
        <dbReference type="SAM" id="MobiDB-lite"/>
    </source>
</evidence>
<comment type="function">
    <text evidence="2">Histones H3 and H4 chaperone involved in the nucleosome formation and heterochromatin silencing. Required for the deposition of H3K56ac-carrying H3-H4 complex onto newly-replicated DNA. Plays a role in the transcriptional regulation of the cell-cycle dependent histone genes by creating a repressive structure at the core histone gene promoter.</text>
</comment>
<feature type="compositionally biased region" description="Acidic residues" evidence="4">
    <location>
        <begin position="454"/>
        <end position="465"/>
    </location>
</feature>
<protein>
    <recommendedName>
        <fullName evidence="5">Histone chaperone RTT106/FACT complex subunit SPT16-like middle domain-containing protein</fullName>
    </recommendedName>
</protein>
<evidence type="ECO:0000256" key="2">
    <source>
        <dbReference type="ARBA" id="ARBA00037550"/>
    </source>
</evidence>
<feature type="compositionally biased region" description="Acidic residues" evidence="4">
    <location>
        <begin position="425"/>
        <end position="438"/>
    </location>
</feature>
<dbReference type="PANTHER" id="PTHR45849">
    <property type="entry name" value="FACT COMPLEX SUBUNIT SSRP1"/>
    <property type="match status" value="1"/>
</dbReference>
<comment type="similarity">
    <text evidence="1">Belongs to the RTT106 family.</text>
</comment>
<dbReference type="Proteomes" id="UP000799438">
    <property type="component" value="Unassembled WGS sequence"/>
</dbReference>